<reference evidence="2" key="1">
    <citation type="submission" date="2025-08" db="UniProtKB">
        <authorList>
            <consortium name="RefSeq"/>
        </authorList>
    </citation>
    <scope>IDENTIFICATION</scope>
</reference>
<gene>
    <name evidence="2" type="primary">LOC123522245</name>
</gene>
<name>A0AC55DGA3_ECHTE</name>
<accession>A0AC55DGA3</accession>
<protein>
    <submittedName>
        <fullName evidence="2">Uncharacterized protein C6orf132-like</fullName>
    </submittedName>
</protein>
<dbReference type="RefSeq" id="XP_045150777.1">
    <property type="nucleotide sequence ID" value="XM_045294842.1"/>
</dbReference>
<sequence length="93" mass="9765">MRRVNSVGRPPAGGLHARRLSMEGARSTGSTAGQAEAKYKAPAGADYSYAPGAGRSPHSPPHYGSPVNTFTVRPGTRQPISYAYAGTHRKAMP</sequence>
<evidence type="ECO:0000313" key="2">
    <source>
        <dbReference type="RefSeq" id="XP_045150777.1"/>
    </source>
</evidence>
<proteinExistence type="predicted"/>
<evidence type="ECO:0000313" key="1">
    <source>
        <dbReference type="Proteomes" id="UP000694863"/>
    </source>
</evidence>
<organism evidence="1 2">
    <name type="scientific">Echinops telfairi</name>
    <name type="common">Lesser hedgehog tenrec</name>
    <dbReference type="NCBI Taxonomy" id="9371"/>
    <lineage>
        <taxon>Eukaryota</taxon>
        <taxon>Metazoa</taxon>
        <taxon>Chordata</taxon>
        <taxon>Craniata</taxon>
        <taxon>Vertebrata</taxon>
        <taxon>Euteleostomi</taxon>
        <taxon>Mammalia</taxon>
        <taxon>Eutheria</taxon>
        <taxon>Afrotheria</taxon>
        <taxon>Tenrecidae</taxon>
        <taxon>Tenrecinae</taxon>
        <taxon>Echinops</taxon>
    </lineage>
</organism>
<keyword evidence="1" id="KW-1185">Reference proteome</keyword>
<dbReference type="Proteomes" id="UP000694863">
    <property type="component" value="Unplaced"/>
</dbReference>